<evidence type="ECO:0000256" key="8">
    <source>
        <dbReference type="ARBA" id="ARBA00023180"/>
    </source>
</evidence>
<dbReference type="GO" id="GO:0006508">
    <property type="term" value="P:proteolysis"/>
    <property type="evidence" value="ECO:0007669"/>
    <property type="project" value="UniProtKB-KW"/>
</dbReference>
<evidence type="ECO:0000256" key="7">
    <source>
        <dbReference type="ARBA" id="ARBA00022801"/>
    </source>
</evidence>
<dbReference type="GO" id="GO:0004185">
    <property type="term" value="F:serine-type carboxypeptidase activity"/>
    <property type="evidence" value="ECO:0007669"/>
    <property type="project" value="UniProtKB-UniRule"/>
</dbReference>
<dbReference type="Pfam" id="PF00450">
    <property type="entry name" value="Peptidase_S10"/>
    <property type="match status" value="1"/>
</dbReference>
<keyword evidence="8" id="KW-0325">Glycoprotein</keyword>
<organism evidence="12 13">
    <name type="scientific">Apatococcus lobatus</name>
    <dbReference type="NCBI Taxonomy" id="904363"/>
    <lineage>
        <taxon>Eukaryota</taxon>
        <taxon>Viridiplantae</taxon>
        <taxon>Chlorophyta</taxon>
        <taxon>core chlorophytes</taxon>
        <taxon>Trebouxiophyceae</taxon>
        <taxon>Chlorellales</taxon>
        <taxon>Chlorellaceae</taxon>
        <taxon>Apatococcus</taxon>
    </lineage>
</organism>
<dbReference type="PANTHER" id="PTHR11802">
    <property type="entry name" value="SERINE PROTEASE FAMILY S10 SERINE CARBOXYPEPTIDASE"/>
    <property type="match status" value="1"/>
</dbReference>
<evidence type="ECO:0000256" key="3">
    <source>
        <dbReference type="ARBA" id="ARBA00022525"/>
    </source>
</evidence>
<proteinExistence type="inferred from homology"/>
<evidence type="ECO:0000256" key="11">
    <source>
        <dbReference type="SAM" id="Phobius"/>
    </source>
</evidence>
<dbReference type="InterPro" id="IPR029058">
    <property type="entry name" value="AB_hydrolase_fold"/>
</dbReference>
<evidence type="ECO:0000256" key="1">
    <source>
        <dbReference type="ARBA" id="ARBA00004613"/>
    </source>
</evidence>
<evidence type="ECO:0000313" key="12">
    <source>
        <dbReference type="EMBL" id="KAK9817343.1"/>
    </source>
</evidence>
<keyword evidence="6" id="KW-0732">Signal</keyword>
<name>A0AAW1Q961_9CHLO</name>
<dbReference type="GO" id="GO:0005576">
    <property type="term" value="C:extracellular region"/>
    <property type="evidence" value="ECO:0007669"/>
    <property type="project" value="UniProtKB-SubCell"/>
</dbReference>
<sequence length="566" mass="62043">MNAADVAGAWEALGLQCSLSALTSPLVHRLRRQPACKLGSTLVSLRFFKYISLGGVNSSKPSLLRLLRAALGRKSTLALRSAEPCSENLIMTLRVFWIVILSVIFSVSAAGADPGVLPYVKQRPVGIGPTFGYVPVRKGANMFWWLESCQGCEGQAVDEEPLVIWLQGGPGASGVGYGNFEEIGPYGIGWERRRHTWADEANLLFLDNPVGTGFSYVTGEANFTRTNAEIAADLVSFLQAWIYGHPEFEVAPVFIASESYGGKMAISFARAIQEAQKSGDIKVNLKGVMLGDSWVAPINFVEAWGTYLQAFSLLDDSSLSRLSSLADKTQEAMKSGNNTFATDLWGQVEAAAENLTDNVNFYNVLEHNEHIEPASNGAAARFTAQLISEVELTPSAAQLLARQHKDELTEWMDRDLREWMGDTIPEDVRFGSQAGQVFKNLAGDFMLDALDDVDAVLATGLPVTIYQGQLDLICCTLGVDAWLRRLKWQGMQGFERARSRPVHWDHDEGATSGFVKRHANLAMYVILEAGHMVPADQPRRALHMLRHVMRDASAGPNTMSQDVKAT</sequence>
<dbReference type="Gene3D" id="3.40.50.1820">
    <property type="entry name" value="alpha/beta hydrolase"/>
    <property type="match status" value="1"/>
</dbReference>
<dbReference type="PRINTS" id="PR00724">
    <property type="entry name" value="CRBOXYPTASEC"/>
</dbReference>
<accession>A0AAW1Q961</accession>
<dbReference type="PANTHER" id="PTHR11802:SF3">
    <property type="entry name" value="RETINOID-INDUCIBLE SERINE CARBOXYPEPTIDASE"/>
    <property type="match status" value="1"/>
</dbReference>
<dbReference type="PROSITE" id="PS00131">
    <property type="entry name" value="CARBOXYPEPT_SER_SER"/>
    <property type="match status" value="1"/>
</dbReference>
<keyword evidence="11" id="KW-0472">Membrane</keyword>
<keyword evidence="4 10" id="KW-0121">Carboxypeptidase</keyword>
<feature type="transmembrane region" description="Helical" evidence="11">
    <location>
        <begin position="95"/>
        <end position="112"/>
    </location>
</feature>
<keyword evidence="5 10" id="KW-0645">Protease</keyword>
<keyword evidence="3" id="KW-0964">Secreted</keyword>
<comment type="function">
    <text evidence="9">May be involved in vascular wall and kidney homeostasis.</text>
</comment>
<dbReference type="InterPro" id="IPR001563">
    <property type="entry name" value="Peptidase_S10"/>
</dbReference>
<comment type="similarity">
    <text evidence="2 10">Belongs to the peptidase S10 family.</text>
</comment>
<keyword evidence="13" id="KW-1185">Reference proteome</keyword>
<evidence type="ECO:0000256" key="6">
    <source>
        <dbReference type="ARBA" id="ARBA00022729"/>
    </source>
</evidence>
<dbReference type="EC" id="3.4.16.-" evidence="10"/>
<evidence type="ECO:0000313" key="13">
    <source>
        <dbReference type="Proteomes" id="UP001438707"/>
    </source>
</evidence>
<evidence type="ECO:0000256" key="9">
    <source>
        <dbReference type="ARBA" id="ARBA00055847"/>
    </source>
</evidence>
<gene>
    <name evidence="12" type="ORF">WJX74_005917</name>
</gene>
<reference evidence="12 13" key="1">
    <citation type="journal article" date="2024" name="Nat. Commun.">
        <title>Phylogenomics reveals the evolutionary origins of lichenization in chlorophyte algae.</title>
        <authorList>
            <person name="Puginier C."/>
            <person name="Libourel C."/>
            <person name="Otte J."/>
            <person name="Skaloud P."/>
            <person name="Haon M."/>
            <person name="Grisel S."/>
            <person name="Petersen M."/>
            <person name="Berrin J.G."/>
            <person name="Delaux P.M."/>
            <person name="Dal Grande F."/>
            <person name="Keller J."/>
        </authorList>
    </citation>
    <scope>NUCLEOTIDE SEQUENCE [LARGE SCALE GENOMIC DNA]</scope>
    <source>
        <strain evidence="12 13">SAG 2145</strain>
    </source>
</reference>
<dbReference type="SUPFAM" id="SSF53474">
    <property type="entry name" value="alpha/beta-Hydrolases"/>
    <property type="match status" value="1"/>
</dbReference>
<evidence type="ECO:0000256" key="4">
    <source>
        <dbReference type="ARBA" id="ARBA00022645"/>
    </source>
</evidence>
<dbReference type="InterPro" id="IPR018202">
    <property type="entry name" value="Ser_caboxypep_ser_AS"/>
</dbReference>
<keyword evidence="11" id="KW-1133">Transmembrane helix</keyword>
<dbReference type="EMBL" id="JALJOS010000074">
    <property type="protein sequence ID" value="KAK9817343.1"/>
    <property type="molecule type" value="Genomic_DNA"/>
</dbReference>
<dbReference type="AlphaFoldDB" id="A0AAW1Q961"/>
<evidence type="ECO:0000256" key="5">
    <source>
        <dbReference type="ARBA" id="ARBA00022670"/>
    </source>
</evidence>
<dbReference type="Proteomes" id="UP001438707">
    <property type="component" value="Unassembled WGS sequence"/>
</dbReference>
<evidence type="ECO:0000256" key="2">
    <source>
        <dbReference type="ARBA" id="ARBA00009431"/>
    </source>
</evidence>
<dbReference type="FunFam" id="3.40.50.1820:FF:000075">
    <property type="entry name" value="Carboxypeptidase"/>
    <property type="match status" value="1"/>
</dbReference>
<keyword evidence="7 10" id="KW-0378">Hydrolase</keyword>
<evidence type="ECO:0000256" key="10">
    <source>
        <dbReference type="RuleBase" id="RU361156"/>
    </source>
</evidence>
<protein>
    <recommendedName>
        <fullName evidence="10">Carboxypeptidase</fullName>
        <ecNumber evidence="10">3.4.16.-</ecNumber>
    </recommendedName>
</protein>
<keyword evidence="11" id="KW-0812">Transmembrane</keyword>
<comment type="subcellular location">
    <subcellularLocation>
        <location evidence="1">Secreted</location>
    </subcellularLocation>
</comment>
<comment type="caution">
    <text evidence="12">The sequence shown here is derived from an EMBL/GenBank/DDBJ whole genome shotgun (WGS) entry which is preliminary data.</text>
</comment>